<dbReference type="EMBL" id="CAJOBA010050471">
    <property type="protein sequence ID" value="CAF4234668.1"/>
    <property type="molecule type" value="Genomic_DNA"/>
</dbReference>
<dbReference type="Proteomes" id="UP000677228">
    <property type="component" value="Unassembled WGS sequence"/>
</dbReference>
<evidence type="ECO:0000313" key="4">
    <source>
        <dbReference type="Proteomes" id="UP000682733"/>
    </source>
</evidence>
<evidence type="ECO:0000313" key="3">
    <source>
        <dbReference type="EMBL" id="CAF4234668.1"/>
    </source>
</evidence>
<feature type="region of interest" description="Disordered" evidence="1">
    <location>
        <begin position="115"/>
        <end position="134"/>
    </location>
</feature>
<dbReference type="EMBL" id="CAJNOK010028667">
    <property type="protein sequence ID" value="CAF1437688.1"/>
    <property type="molecule type" value="Genomic_DNA"/>
</dbReference>
<comment type="caution">
    <text evidence="3">The sequence shown here is derived from an EMBL/GenBank/DDBJ whole genome shotgun (WGS) entry which is preliminary data.</text>
</comment>
<organism evidence="3 4">
    <name type="scientific">Didymodactylos carnosus</name>
    <dbReference type="NCBI Taxonomy" id="1234261"/>
    <lineage>
        <taxon>Eukaryota</taxon>
        <taxon>Metazoa</taxon>
        <taxon>Spiralia</taxon>
        <taxon>Gnathifera</taxon>
        <taxon>Rotifera</taxon>
        <taxon>Eurotatoria</taxon>
        <taxon>Bdelloidea</taxon>
        <taxon>Philodinida</taxon>
        <taxon>Philodinidae</taxon>
        <taxon>Didymodactylos</taxon>
    </lineage>
</organism>
<feature type="non-terminal residue" evidence="3">
    <location>
        <position position="1"/>
    </location>
</feature>
<gene>
    <name evidence="2" type="ORF">OVA965_LOCUS34312</name>
    <name evidence="3" type="ORF">TMI583_LOCUS35231</name>
</gene>
<reference evidence="3" key="1">
    <citation type="submission" date="2021-02" db="EMBL/GenBank/DDBJ databases">
        <authorList>
            <person name="Nowell W R."/>
        </authorList>
    </citation>
    <scope>NUCLEOTIDE SEQUENCE</scope>
</reference>
<proteinExistence type="predicted"/>
<accession>A0A8S2SJQ1</accession>
<evidence type="ECO:0000313" key="2">
    <source>
        <dbReference type="EMBL" id="CAF1437688.1"/>
    </source>
</evidence>
<name>A0A8S2SJQ1_9BILA</name>
<dbReference type="AlphaFoldDB" id="A0A8S2SJQ1"/>
<evidence type="ECO:0000256" key="1">
    <source>
        <dbReference type="SAM" id="MobiDB-lite"/>
    </source>
</evidence>
<sequence length="134" mass="14451">APTTSPMSVNSVVEIPVSVEKSETSITSLNSVVEIPVSVEKSETTITSLNSVVEIPVSADKSETSITSSPLNSTIFQKLFGFSVVTDAPVLKIDWNLMIKELTDAGLYLPRKKSPSKADAHLSPLSQEEEIYVQ</sequence>
<dbReference type="Proteomes" id="UP000682733">
    <property type="component" value="Unassembled WGS sequence"/>
</dbReference>
<protein>
    <submittedName>
        <fullName evidence="3">Uncharacterized protein</fullName>
    </submittedName>
</protein>